<organism evidence="4 5">
    <name type="scientific">Microbispora bryophytorum subsp. camponoti</name>
    <dbReference type="NCBI Taxonomy" id="1677852"/>
    <lineage>
        <taxon>Bacteria</taxon>
        <taxon>Bacillati</taxon>
        <taxon>Actinomycetota</taxon>
        <taxon>Actinomycetes</taxon>
        <taxon>Streptosporangiales</taxon>
        <taxon>Streptosporangiaceae</taxon>
        <taxon>Microbispora</taxon>
    </lineage>
</organism>
<evidence type="ECO:0000256" key="2">
    <source>
        <dbReference type="SAM" id="Phobius"/>
    </source>
</evidence>
<evidence type="ECO:0000313" key="5">
    <source>
        <dbReference type="Proteomes" id="UP000653231"/>
    </source>
</evidence>
<reference evidence="4 5" key="1">
    <citation type="submission" date="2020-09" db="EMBL/GenBank/DDBJ databases">
        <title>Actinomycete isolated from the Camponotus japonicus Mayr.</title>
        <authorList>
            <person name="Gong X."/>
        </authorList>
    </citation>
    <scope>NUCLEOTIDE SEQUENCE [LARGE SCALE GENOMIC DNA]</scope>
    <source>
        <strain evidence="4 5">2C-HV3</strain>
    </source>
</reference>
<keyword evidence="2" id="KW-1133">Transmembrane helix</keyword>
<keyword evidence="3" id="KW-0732">Signal</keyword>
<sequence length="280" mass="28784">MRIPAVVSVVFAGCLVLVCQPAHAAPLGMERVLHVAAEVVEYECTTDGVTEKQDVKINVDLTMPSNATAEQQMSIGWHGTYVTGSELRAPAADLTGVKLYAYAALTGIEDLTSATGVSEPLSVTAGQTIPLPETTVSMKTTSSKAGTARVRPAAVNIGPSSTAPVIECEVRDPAALTTYTLPVAQSSSHTSTSPTPDSTTASPKPTRTVTATVTAAAADENDLDQEFTARQEVDETPVGGAATGGGGEAGTDGRMYVLTGLVITLAACAGLLLRRRPRSG</sequence>
<keyword evidence="5" id="KW-1185">Reference proteome</keyword>
<evidence type="ECO:0000313" key="4">
    <source>
        <dbReference type="EMBL" id="MBD3147108.1"/>
    </source>
</evidence>
<keyword evidence="2" id="KW-0812">Transmembrane</keyword>
<feature type="compositionally biased region" description="Low complexity" evidence="1">
    <location>
        <begin position="186"/>
        <end position="208"/>
    </location>
</feature>
<feature type="chain" id="PRO_5045321584" evidence="3">
    <location>
        <begin position="25"/>
        <end position="280"/>
    </location>
</feature>
<protein>
    <submittedName>
        <fullName evidence="4">Uncharacterized protein</fullName>
    </submittedName>
</protein>
<dbReference type="EMBL" id="JACXRZ010000026">
    <property type="protein sequence ID" value="MBD3147108.1"/>
    <property type="molecule type" value="Genomic_DNA"/>
</dbReference>
<proteinExistence type="predicted"/>
<keyword evidence="2" id="KW-0472">Membrane</keyword>
<feature type="region of interest" description="Disordered" evidence="1">
    <location>
        <begin position="181"/>
        <end position="208"/>
    </location>
</feature>
<gene>
    <name evidence="4" type="ORF">IEQ31_28530</name>
</gene>
<evidence type="ECO:0000256" key="1">
    <source>
        <dbReference type="SAM" id="MobiDB-lite"/>
    </source>
</evidence>
<feature type="transmembrane region" description="Helical" evidence="2">
    <location>
        <begin position="255"/>
        <end position="273"/>
    </location>
</feature>
<dbReference type="RefSeq" id="WP_191054346.1">
    <property type="nucleotide sequence ID" value="NZ_JACXRZ010000026.1"/>
</dbReference>
<name>A0ABR8L866_9ACTN</name>
<accession>A0ABR8L866</accession>
<dbReference type="Proteomes" id="UP000653231">
    <property type="component" value="Unassembled WGS sequence"/>
</dbReference>
<feature type="signal peptide" evidence="3">
    <location>
        <begin position="1"/>
        <end position="24"/>
    </location>
</feature>
<evidence type="ECO:0000256" key="3">
    <source>
        <dbReference type="SAM" id="SignalP"/>
    </source>
</evidence>
<comment type="caution">
    <text evidence="4">The sequence shown here is derived from an EMBL/GenBank/DDBJ whole genome shotgun (WGS) entry which is preliminary data.</text>
</comment>